<sequence>MNTFGILGFVFGILAFTTTLSSKKKIEELEQRISQLENNK</sequence>
<name>A0A7V9Z603_9BACL</name>
<organism evidence="1 2">
    <name type="scientific">Thermaerobacillus caldiproteolyticus</name>
    <dbReference type="NCBI Taxonomy" id="247480"/>
    <lineage>
        <taxon>Bacteria</taxon>
        <taxon>Bacillati</taxon>
        <taxon>Bacillota</taxon>
        <taxon>Bacilli</taxon>
        <taxon>Bacillales</taxon>
        <taxon>Anoxybacillaceae</taxon>
        <taxon>Thermaerobacillus</taxon>
    </lineage>
</organism>
<dbReference type="EMBL" id="JACDUT010000004">
    <property type="protein sequence ID" value="MBA2874692.1"/>
    <property type="molecule type" value="Genomic_DNA"/>
</dbReference>
<comment type="caution">
    <text evidence="1">The sequence shown here is derived from an EMBL/GenBank/DDBJ whole genome shotgun (WGS) entry which is preliminary data.</text>
</comment>
<reference evidence="1 2" key="1">
    <citation type="submission" date="2020-07" db="EMBL/GenBank/DDBJ databases">
        <title>Genomic Encyclopedia of Type Strains, Phase IV (KMG-IV): sequencing the most valuable type-strain genomes for metagenomic binning, comparative biology and taxonomic classification.</title>
        <authorList>
            <person name="Goeker M."/>
        </authorList>
    </citation>
    <scope>NUCLEOTIDE SEQUENCE [LARGE SCALE GENOMIC DNA]</scope>
    <source>
        <strain evidence="1 2">DSM 15730</strain>
    </source>
</reference>
<dbReference type="RefSeq" id="WP_258561028.1">
    <property type="nucleotide sequence ID" value="NZ_JACDUT010000004.1"/>
</dbReference>
<accession>A0A7V9Z603</accession>
<dbReference type="Proteomes" id="UP000523087">
    <property type="component" value="Unassembled WGS sequence"/>
</dbReference>
<dbReference type="AlphaFoldDB" id="A0A7V9Z603"/>
<proteinExistence type="predicted"/>
<protein>
    <submittedName>
        <fullName evidence="1">Uncharacterized protein</fullName>
    </submittedName>
</protein>
<evidence type="ECO:0000313" key="2">
    <source>
        <dbReference type="Proteomes" id="UP000523087"/>
    </source>
</evidence>
<gene>
    <name evidence="1" type="ORF">HNR31_001463</name>
</gene>
<evidence type="ECO:0000313" key="1">
    <source>
        <dbReference type="EMBL" id="MBA2874692.1"/>
    </source>
</evidence>
<keyword evidence="2" id="KW-1185">Reference proteome</keyword>